<comment type="caution">
    <text evidence="1">The sequence shown here is derived from an EMBL/GenBank/DDBJ whole genome shotgun (WGS) entry which is preliminary data.</text>
</comment>
<reference evidence="1 2" key="1">
    <citation type="submission" date="2019-02" db="EMBL/GenBank/DDBJ databases">
        <title>Corallincola luteus sp. nov., a marine bacterium isolated from surface sediment of Bohai Sea in China.</title>
        <authorList>
            <person name="Ren Q."/>
        </authorList>
    </citation>
    <scope>NUCLEOTIDE SEQUENCE [LARGE SCALE GENOMIC DNA]</scope>
    <source>
        <strain evidence="1 2">DASS28</strain>
    </source>
</reference>
<gene>
    <name evidence="1" type="ORF">EZV61_15350</name>
</gene>
<dbReference type="RefSeq" id="WP_131416727.1">
    <property type="nucleotide sequence ID" value="NZ_SJXE01000009.1"/>
</dbReference>
<proteinExistence type="predicted"/>
<protein>
    <submittedName>
        <fullName evidence="1">Uncharacterized protein</fullName>
    </submittedName>
</protein>
<accession>A0ABY2AJM8</accession>
<dbReference type="PROSITE" id="PS51257">
    <property type="entry name" value="PROKAR_LIPOPROTEIN"/>
    <property type="match status" value="1"/>
</dbReference>
<dbReference type="EMBL" id="SJXE01000009">
    <property type="protein sequence ID" value="TCI01955.1"/>
    <property type="molecule type" value="Genomic_DNA"/>
</dbReference>
<sequence>MKYSIIFVFMLFVTGCATDKGVTYLEQVNVEPGAKIVILKDEPTRESVLPVLVKWFKDNGYDSTVVMAVSESTPDDYVFSYRAWWGWDIATYMKDVEMTVNKNGERLGALNFDALQYGGFGKFGDAEQRLQILLDVLFGKITVDQANEQLKVTQEETAEPPLR</sequence>
<dbReference type="NCBIfam" id="NF040519">
    <property type="entry name" value="Sbal_3080_fam"/>
    <property type="match status" value="1"/>
</dbReference>
<keyword evidence="2" id="KW-1185">Reference proteome</keyword>
<evidence type="ECO:0000313" key="2">
    <source>
        <dbReference type="Proteomes" id="UP000292554"/>
    </source>
</evidence>
<dbReference type="Proteomes" id="UP000292554">
    <property type="component" value="Unassembled WGS sequence"/>
</dbReference>
<organism evidence="1 2">
    <name type="scientific">Corallincola luteus</name>
    <dbReference type="NCBI Taxonomy" id="1775177"/>
    <lineage>
        <taxon>Bacteria</taxon>
        <taxon>Pseudomonadati</taxon>
        <taxon>Pseudomonadota</taxon>
        <taxon>Gammaproteobacteria</taxon>
        <taxon>Alteromonadales</taxon>
        <taxon>Psychromonadaceae</taxon>
        <taxon>Corallincola</taxon>
    </lineage>
</organism>
<name>A0ABY2AJM8_9GAMM</name>
<evidence type="ECO:0000313" key="1">
    <source>
        <dbReference type="EMBL" id="TCI01955.1"/>
    </source>
</evidence>